<sequence>MAVGSTYMHNLGRHLSPWFRVFAPDLPGFGQSAKSLSRNAEVSISQLAKGLHDFMDAAGIQRIVMQGPTMDKSRQPAFKTLSAFLANGSNEPFTMSLIMWKDYWSAGWRRATMMFKNAMNHKLWDVLKEVKQPTLVLSFELDPIAPYRWCGEVSEELPNGVHYILSDAPHTLNYAATEKMSRIVLRYFLVKDDADIAKAGKESKEKIDHNVKLGTELAKRTREFKWTQIALLVTLLFANFTSYITPLQFLILLTTIKTLLLYHYLSTRNHITTQITPTGHLFIPLPGIADFDSASAMLRSLGRYLSYRDFPQLGVPTPLAPLMPLLNLIPLTLRNQVYALLGAGEATSNIVKSFSAQKTIYSVVEHFPPRRRYPAIAIGSSNGALTNLYAAMDIPWLPQTLLVPVKRPPESAIRQGEIDMTIEMEWGRKEDAEILKRNPEVELHHMANPNQDQLMIHRMAYCRLKLLKLPEAYRKFIEESLEEGGTLMVVRCGLKWLVTKVSERNYFQSGAIGGLEAEEFIDASEDVREPDCEAPEAEYDVLALAMEKGFKVTFVDFEQPEALLMTSFIVSEPFLTIRYNLTPYRSVFPVQPLLKKFEQYLSNSWERGKPYHQGLMMLFCSGVRSIGLADTEDWKRVLVGHLGHDGSGKEGESEGKLFLRTDEGAFPADFGFPALYQKELYQKELKKSFGVEGQWVLPSALGLAWVSKALTDGGMYGIEVETVE</sequence>
<keyword evidence="1" id="KW-1133">Transmembrane helix</keyword>
<dbReference type="InterPro" id="IPR029058">
    <property type="entry name" value="AB_hydrolase_fold"/>
</dbReference>
<keyword evidence="1" id="KW-0472">Membrane</keyword>
<dbReference type="EMBL" id="JADGJD010000505">
    <property type="protein sequence ID" value="KAJ3050505.1"/>
    <property type="molecule type" value="Genomic_DNA"/>
</dbReference>
<keyword evidence="4" id="KW-1185">Reference proteome</keyword>
<feature type="domain" description="Peptidase S33 tripeptidyl aminopeptidase-like C-terminal" evidence="2">
    <location>
        <begin position="116"/>
        <end position="189"/>
    </location>
</feature>
<gene>
    <name evidence="3" type="ORF">HK097_008543</name>
</gene>
<dbReference type="SUPFAM" id="SSF53474">
    <property type="entry name" value="alpha/beta-Hydrolases"/>
    <property type="match status" value="1"/>
</dbReference>
<dbReference type="AlphaFoldDB" id="A0AAD5SAB3"/>
<accession>A0AAD5SAB3</accession>
<evidence type="ECO:0000313" key="3">
    <source>
        <dbReference type="EMBL" id="KAJ3050505.1"/>
    </source>
</evidence>
<proteinExistence type="predicted"/>
<organism evidence="3 4">
    <name type="scientific">Rhizophlyctis rosea</name>
    <dbReference type="NCBI Taxonomy" id="64517"/>
    <lineage>
        <taxon>Eukaryota</taxon>
        <taxon>Fungi</taxon>
        <taxon>Fungi incertae sedis</taxon>
        <taxon>Chytridiomycota</taxon>
        <taxon>Chytridiomycota incertae sedis</taxon>
        <taxon>Chytridiomycetes</taxon>
        <taxon>Rhizophlyctidales</taxon>
        <taxon>Rhizophlyctidaceae</taxon>
        <taxon>Rhizophlyctis</taxon>
    </lineage>
</organism>
<evidence type="ECO:0000259" key="2">
    <source>
        <dbReference type="Pfam" id="PF08386"/>
    </source>
</evidence>
<evidence type="ECO:0000256" key="1">
    <source>
        <dbReference type="SAM" id="Phobius"/>
    </source>
</evidence>
<comment type="caution">
    <text evidence="3">The sequence shown here is derived from an EMBL/GenBank/DDBJ whole genome shotgun (WGS) entry which is preliminary data.</text>
</comment>
<dbReference type="Gene3D" id="3.40.50.1820">
    <property type="entry name" value="alpha/beta hydrolase"/>
    <property type="match status" value="2"/>
</dbReference>
<feature type="transmembrane region" description="Helical" evidence="1">
    <location>
        <begin position="229"/>
        <end position="253"/>
    </location>
</feature>
<evidence type="ECO:0000313" key="4">
    <source>
        <dbReference type="Proteomes" id="UP001212841"/>
    </source>
</evidence>
<reference evidence="3" key="1">
    <citation type="submission" date="2020-05" db="EMBL/GenBank/DDBJ databases">
        <title>Phylogenomic resolution of chytrid fungi.</title>
        <authorList>
            <person name="Stajich J.E."/>
            <person name="Amses K."/>
            <person name="Simmons R."/>
            <person name="Seto K."/>
            <person name="Myers J."/>
            <person name="Bonds A."/>
            <person name="Quandt C.A."/>
            <person name="Barry K."/>
            <person name="Liu P."/>
            <person name="Grigoriev I."/>
            <person name="Longcore J.E."/>
            <person name="James T.Y."/>
        </authorList>
    </citation>
    <scope>NUCLEOTIDE SEQUENCE</scope>
    <source>
        <strain evidence="3">JEL0318</strain>
    </source>
</reference>
<keyword evidence="1" id="KW-0812">Transmembrane</keyword>
<dbReference type="Proteomes" id="UP001212841">
    <property type="component" value="Unassembled WGS sequence"/>
</dbReference>
<protein>
    <recommendedName>
        <fullName evidence="2">Peptidase S33 tripeptidyl aminopeptidase-like C-terminal domain-containing protein</fullName>
    </recommendedName>
</protein>
<name>A0AAD5SAB3_9FUNG</name>
<dbReference type="InterPro" id="IPR013595">
    <property type="entry name" value="Pept_S33_TAP-like_C"/>
</dbReference>
<dbReference type="Pfam" id="PF08386">
    <property type="entry name" value="Abhydrolase_4"/>
    <property type="match status" value="1"/>
</dbReference>